<protein>
    <submittedName>
        <fullName evidence="1">CLUMA_CG015692, isoform A</fullName>
    </submittedName>
</protein>
<organism evidence="1 2">
    <name type="scientific">Clunio marinus</name>
    <dbReference type="NCBI Taxonomy" id="568069"/>
    <lineage>
        <taxon>Eukaryota</taxon>
        <taxon>Metazoa</taxon>
        <taxon>Ecdysozoa</taxon>
        <taxon>Arthropoda</taxon>
        <taxon>Hexapoda</taxon>
        <taxon>Insecta</taxon>
        <taxon>Pterygota</taxon>
        <taxon>Neoptera</taxon>
        <taxon>Endopterygota</taxon>
        <taxon>Diptera</taxon>
        <taxon>Nematocera</taxon>
        <taxon>Chironomoidea</taxon>
        <taxon>Chironomidae</taxon>
        <taxon>Clunio</taxon>
    </lineage>
</organism>
<keyword evidence="2" id="KW-1185">Reference proteome</keyword>
<proteinExistence type="predicted"/>
<sequence length="65" mass="7479">MVSSVKTFKLTPIYENDNNDVIRFAKLYSKLETFKVFSSFQALRLSIDLYSESSNKLMIASGYNN</sequence>
<accession>A0A1J1IR72</accession>
<reference evidence="1 2" key="1">
    <citation type="submission" date="2015-04" db="EMBL/GenBank/DDBJ databases">
        <authorList>
            <person name="Syromyatnikov M.Y."/>
            <person name="Popov V.N."/>
        </authorList>
    </citation>
    <scope>NUCLEOTIDE SEQUENCE [LARGE SCALE GENOMIC DNA]</scope>
</reference>
<dbReference type="EMBL" id="CVRI01000057">
    <property type="protein sequence ID" value="CRL02234.1"/>
    <property type="molecule type" value="Genomic_DNA"/>
</dbReference>
<dbReference type="Proteomes" id="UP000183832">
    <property type="component" value="Unassembled WGS sequence"/>
</dbReference>
<evidence type="ECO:0000313" key="2">
    <source>
        <dbReference type="Proteomes" id="UP000183832"/>
    </source>
</evidence>
<gene>
    <name evidence="1" type="ORF">CLUMA_CG015692</name>
</gene>
<name>A0A1J1IR72_9DIPT</name>
<evidence type="ECO:0000313" key="1">
    <source>
        <dbReference type="EMBL" id="CRL02234.1"/>
    </source>
</evidence>
<dbReference type="AlphaFoldDB" id="A0A1J1IR72"/>